<dbReference type="InterPro" id="IPR017776">
    <property type="entry name" value="FeS_assembly_SufT_put"/>
</dbReference>
<organism evidence="2 3">
    <name type="scientific">Allohahella marinimesophila</name>
    <dbReference type="NCBI Taxonomy" id="1054972"/>
    <lineage>
        <taxon>Bacteria</taxon>
        <taxon>Pseudomonadati</taxon>
        <taxon>Pseudomonadota</taxon>
        <taxon>Gammaproteobacteria</taxon>
        <taxon>Oceanospirillales</taxon>
        <taxon>Hahellaceae</taxon>
        <taxon>Allohahella</taxon>
    </lineage>
</organism>
<dbReference type="InterPro" id="IPR002744">
    <property type="entry name" value="MIP18-like"/>
</dbReference>
<evidence type="ECO:0000313" key="3">
    <source>
        <dbReference type="Proteomes" id="UP001501337"/>
    </source>
</evidence>
<keyword evidence="3" id="KW-1185">Reference proteome</keyword>
<dbReference type="RefSeq" id="WP_344808651.1">
    <property type="nucleotide sequence ID" value="NZ_BAABBO010000018.1"/>
</dbReference>
<dbReference type="SUPFAM" id="SSF117916">
    <property type="entry name" value="Fe-S cluster assembly (FSCA) domain-like"/>
    <property type="match status" value="1"/>
</dbReference>
<evidence type="ECO:0000259" key="1">
    <source>
        <dbReference type="Pfam" id="PF01883"/>
    </source>
</evidence>
<comment type="caution">
    <text evidence="2">The sequence shown here is derived from an EMBL/GenBank/DDBJ whole genome shotgun (WGS) entry which is preliminary data.</text>
</comment>
<dbReference type="Pfam" id="PF01883">
    <property type="entry name" value="FeS_assembly_P"/>
    <property type="match status" value="1"/>
</dbReference>
<reference evidence="3" key="1">
    <citation type="journal article" date="2019" name="Int. J. Syst. Evol. Microbiol.">
        <title>The Global Catalogue of Microorganisms (GCM) 10K type strain sequencing project: providing services to taxonomists for standard genome sequencing and annotation.</title>
        <authorList>
            <consortium name="The Broad Institute Genomics Platform"/>
            <consortium name="The Broad Institute Genome Sequencing Center for Infectious Disease"/>
            <person name="Wu L."/>
            <person name="Ma J."/>
        </authorList>
    </citation>
    <scope>NUCLEOTIDE SEQUENCE [LARGE SCALE GENOMIC DNA]</scope>
    <source>
        <strain evidence="3">JCM 17555</strain>
    </source>
</reference>
<evidence type="ECO:0000313" key="2">
    <source>
        <dbReference type="EMBL" id="GAA3974257.1"/>
    </source>
</evidence>
<name>A0ABP7Q2Z4_9GAMM</name>
<sequence>MALEREVVLTKRPCTARLVPDGTEIEVPADVFVTITQALGGSFTIVYNGNMARIEAKDADALGKSLFDFEFSEPVEGEVSEAHVWDALGAVYDPEIPVNIVDLGLIYRMEICQDGDENIVEIDMTLTAPGCGMGPVIADDVKSKVSMVPNVDRVEVKMIFDPPWDNDRMSEVAKLELGML</sequence>
<protein>
    <submittedName>
        <fullName evidence="2">Fe-S cluster assembly protein SufT</fullName>
    </submittedName>
</protein>
<accession>A0ABP7Q2Z4</accession>
<feature type="domain" description="MIP18 family-like" evidence="1">
    <location>
        <begin position="81"/>
        <end position="156"/>
    </location>
</feature>
<dbReference type="InterPro" id="IPR052339">
    <property type="entry name" value="Fe-S_Maturation_MIP18"/>
</dbReference>
<dbReference type="NCBIfam" id="TIGR03406">
    <property type="entry name" value="FeS_long_SufT"/>
    <property type="match status" value="1"/>
</dbReference>
<dbReference type="PANTHER" id="PTHR42831:SF1">
    <property type="entry name" value="FE-S PROTEIN MATURATION AUXILIARY FACTOR YITW"/>
    <property type="match status" value="1"/>
</dbReference>
<dbReference type="EMBL" id="BAABBO010000018">
    <property type="protein sequence ID" value="GAA3974257.1"/>
    <property type="molecule type" value="Genomic_DNA"/>
</dbReference>
<dbReference type="Proteomes" id="UP001501337">
    <property type="component" value="Unassembled WGS sequence"/>
</dbReference>
<gene>
    <name evidence="2" type="primary">sufT</name>
    <name evidence="2" type="ORF">GCM10022278_34170</name>
</gene>
<proteinExistence type="predicted"/>
<dbReference type="Gene3D" id="3.30.300.130">
    <property type="entry name" value="Fe-S cluster assembly (FSCA)"/>
    <property type="match status" value="1"/>
</dbReference>
<dbReference type="PANTHER" id="PTHR42831">
    <property type="entry name" value="FE-S PROTEIN MATURATION AUXILIARY FACTOR YITW"/>
    <property type="match status" value="1"/>
</dbReference>
<dbReference type="InterPro" id="IPR034904">
    <property type="entry name" value="FSCA_dom_sf"/>
</dbReference>